<feature type="compositionally biased region" description="Basic and acidic residues" evidence="4">
    <location>
        <begin position="894"/>
        <end position="907"/>
    </location>
</feature>
<feature type="compositionally biased region" description="Basic and acidic residues" evidence="4">
    <location>
        <begin position="1416"/>
        <end position="1428"/>
    </location>
</feature>
<feature type="compositionally biased region" description="Basic and acidic residues" evidence="4">
    <location>
        <begin position="1072"/>
        <end position="1090"/>
    </location>
</feature>
<dbReference type="PROSITE" id="PS51319">
    <property type="entry name" value="TFIIS_N"/>
    <property type="match status" value="1"/>
</dbReference>
<feature type="compositionally biased region" description="Low complexity" evidence="4">
    <location>
        <begin position="879"/>
        <end position="888"/>
    </location>
</feature>
<name>A0A8J5FEJ2_ZINOF</name>
<proteinExistence type="predicted"/>
<dbReference type="Pfam" id="PF08711">
    <property type="entry name" value="Med26"/>
    <property type="match status" value="1"/>
</dbReference>
<feature type="compositionally biased region" description="Basic and acidic residues" evidence="4">
    <location>
        <begin position="581"/>
        <end position="600"/>
    </location>
</feature>
<gene>
    <name evidence="6" type="ORF">ZIOFF_054796</name>
</gene>
<dbReference type="InterPro" id="IPR017923">
    <property type="entry name" value="TFIIS_N"/>
</dbReference>
<dbReference type="SMART" id="SM00509">
    <property type="entry name" value="TFS2N"/>
    <property type="match status" value="1"/>
</dbReference>
<feature type="compositionally biased region" description="Polar residues" evidence="4">
    <location>
        <begin position="806"/>
        <end position="819"/>
    </location>
</feature>
<feature type="domain" description="TFIIS N-terminal" evidence="5">
    <location>
        <begin position="684"/>
        <end position="763"/>
    </location>
</feature>
<evidence type="ECO:0000313" key="6">
    <source>
        <dbReference type="EMBL" id="KAG6486226.1"/>
    </source>
</evidence>
<dbReference type="InterPro" id="IPR003617">
    <property type="entry name" value="TFIIS/CRSP70_N_sub"/>
</dbReference>
<feature type="compositionally biased region" description="Basic and acidic residues" evidence="4">
    <location>
        <begin position="1989"/>
        <end position="2003"/>
    </location>
</feature>
<feature type="compositionally biased region" description="Basic and acidic residues" evidence="4">
    <location>
        <begin position="1035"/>
        <end position="1054"/>
    </location>
</feature>
<dbReference type="PANTHER" id="PTHR46548:SF1">
    <property type="entry name" value="BAH AND TFIIS DOMAIN-CONTAINING PROTEIN-RELATED"/>
    <property type="match status" value="1"/>
</dbReference>
<dbReference type="PANTHER" id="PTHR46548">
    <property type="entry name" value="BAH AND TFIIS DOMAIN-CONTAINING PROTEIN-RELATED"/>
    <property type="match status" value="1"/>
</dbReference>
<feature type="region of interest" description="Disordered" evidence="4">
    <location>
        <begin position="780"/>
        <end position="830"/>
    </location>
</feature>
<dbReference type="EMBL" id="JACMSC010000015">
    <property type="protein sequence ID" value="KAG6486226.1"/>
    <property type="molecule type" value="Genomic_DNA"/>
</dbReference>
<feature type="compositionally biased region" description="Polar residues" evidence="4">
    <location>
        <begin position="553"/>
        <end position="572"/>
    </location>
</feature>
<dbReference type="GO" id="GO:0005634">
    <property type="term" value="C:nucleus"/>
    <property type="evidence" value="ECO:0007669"/>
    <property type="project" value="UniProtKB-SubCell"/>
</dbReference>
<keyword evidence="7" id="KW-1185">Reference proteome</keyword>
<dbReference type="Gene3D" id="1.20.930.10">
    <property type="entry name" value="Conserved domain common to transcription factors TFIIS, elongin A, CRSP70"/>
    <property type="match status" value="1"/>
</dbReference>
<evidence type="ECO:0000256" key="4">
    <source>
        <dbReference type="SAM" id="MobiDB-lite"/>
    </source>
</evidence>
<sequence>MMEVLRQNDNQLIVFKLENKATCEGKDVHASSFPEKESGYVDCPPDIFMDKEASIRRNQFNSEASDAMLKNPPDGSGLIEEGTTLYVYNAYIEQPETKVHSNDEVCSVLRNSCSDEGSASHSSAFLENNEVKVILATNRNTDVNGQIIVGPPHSVQELEQTSIIKKAIEAQNSLKSIVDGVETNTIGQVKNQNFSPNITLEELLLQRDSDRDHGKVDLIYLDFNSNHKQCIDHETIEQTKIEDASSMTILSCIDPKFDDNAGANNYPSVDTSEFLRESCSISPEMISDSTSSNHSVTESYPHTVVELVVSEVEATAVMEKGEITVGQEPSQLQNLIFSTNHSKTEGNLPEVGVELIVSKAEATAAMEERRDNTDSQESLNVQTLISDSTLTDSSETEGSFPADEVELIVQAAEATDAAEEIKDTADAQKTLQVQSLSVSQSSGPDATADLPRSSFSHSYHADLIVSGPRTSSGRIPYSGSISMRSDSSTTSTHSFAFPILQREWNTSPVKMAKARKQRNLREEVDQVLGKTRLEMHAGIQSGGRSPKQIDGLASNQLRTGSDGVRTTGSSLHSHSKGKRKDRIDHGLEPIKSECPSKPDGDSFSFKTESMVKLEIVKITDKGGLVSSEGVEKLVNLMQLDKIEKTMDVSVQTLVADVITATDRYDCLIRFVQLRGLLILDEWLQEVHKSKTSDGVSPKESDKTIEELLLSLLRALAKLPVNLNALQTCNIGKSVNNLRSHKNLEIQKKARGLIDTWKKRVDAEMTKINDTKFVTSNQPVWQVKPGSSDASHAGNRRSVGTEVATKNHVSQFPSSKTQSCKPGHSDATVKSPLLSQGSLKVGSALAISSGVVLKDPSCKAAANTGSTDVPSASAKEEKSSSSSQSQNNSQTYSSDHTKTAGTSRKEHAGSSSPGTINVAKVAGSSSRHRRSGNGISGTTAAGVQKEIHLGKSGSLNKAKTLEKSSQSGLLNEKSSDVPVAEHGNKHRLIVKLPNPVRSPERSATGGSIEDSTVTGSGASSPGVSDKHEQGHRKVKLRSEAHWSHISRDSNKESRQSNDVNEQSVGAGGLRSPGADEPHLRSAKEIGKDLESARATCSSPGNEKGISSVEPRTRSSFRSINALIESCIRYSETSTPLATEDDNGMNLLASVAAGEISKSDLSSPNISHGTSPALEDVSTEAKLRLPSEGDAIHSPKSMLTDGDVAQRHVHSNEAVETDINKQDKNVCSMLNKDAPYPNEIILPGNSETAIALKDNNLPGGQGEQSHTAVSSHKSEDSCINSEKLIEEERGGTLSESEPADVMKHNNEGTSQLEKKTVTDEEVMDQYTDCKLEERSTSADKSKPVDCTHPKIDNNTCPSEVVTRDECQLAIATSGSEESEKLVVEETQSCTAPKEVAEVATSYDLKQPTRQSKIIISSDKSRTSESDKMESSDPELNGNHENNSSILPDESVRQSISSTGIAGAVEDLKMEEAQECASVGLANQVDPTSCIPQEIEHRLKLEGSVLSAAIEGVDEDISSPTETSFSILPTADSAKLDFDLNEGIIGDDGHQDEASLSAATVNPSTIHLPIPSPFAIPISNGLPAQITVAAAAKGPFVPPENLLKNKGEAGWKGSAATSAFRPAEPRKVMKLTHSISETPSTNSGGKQCHTLLDFDLNEPDERVLEDMATTCSSSKARGAELGTESSLDVPMRGFGGLNLDLNRVDETDDGQSFASTSSGQDISLLAAGPALAEFPTREANMLRNFDLNNGPGLDEVSAESLTRSQNMKTASSVPFLFPVSSIRMNTNELGSVSSWFPPGSSYPAVAMPSFLSNREQLYPIVAASGAQRTMGPVTPSGPFGSDVFRGPVISSSLPMGFNPAAFPYGFTYGSNFPLPATSFSGGPTAFADSSSSVASGFPAMPSQLVGPAGTILSNYRKPHLASLPEGSNGSGSDNSRRWITSSLDLNSGPGNVDAEGKVERFTLAPRQLLNATSQGFAEEQVSMYTYPGGGLKRKEPEGSRDTDRSSYKQHSWQSIGIHRSRKTQTLLRDNTEIMQATPARH</sequence>
<dbReference type="Proteomes" id="UP000734854">
    <property type="component" value="Unassembled WGS sequence"/>
</dbReference>
<dbReference type="CDD" id="cd00183">
    <property type="entry name" value="TFIIS_I"/>
    <property type="match status" value="1"/>
</dbReference>
<evidence type="ECO:0000313" key="7">
    <source>
        <dbReference type="Proteomes" id="UP000734854"/>
    </source>
</evidence>
<feature type="compositionally biased region" description="Polar residues" evidence="4">
    <location>
        <begin position="952"/>
        <end position="968"/>
    </location>
</feature>
<comment type="caution">
    <text evidence="6">The sequence shown here is derived from an EMBL/GenBank/DDBJ whole genome shotgun (WGS) entry which is preliminary data.</text>
</comment>
<feature type="region of interest" description="Disordered" evidence="4">
    <location>
        <begin position="1983"/>
        <end position="2011"/>
    </location>
</feature>
<protein>
    <recommendedName>
        <fullName evidence="5">TFIIS N-terminal domain-containing protein</fullName>
    </recommendedName>
</protein>
<evidence type="ECO:0000256" key="2">
    <source>
        <dbReference type="ARBA" id="ARBA00023242"/>
    </source>
</evidence>
<feature type="region of interest" description="Disordered" evidence="4">
    <location>
        <begin position="858"/>
        <end position="1111"/>
    </location>
</feature>
<feature type="compositionally biased region" description="Basic and acidic residues" evidence="4">
    <location>
        <begin position="1298"/>
        <end position="1316"/>
    </location>
</feature>
<accession>A0A8J5FEJ2</accession>
<feature type="region of interest" description="Disordered" evidence="4">
    <location>
        <begin position="1251"/>
        <end position="1317"/>
    </location>
</feature>
<comment type="subcellular location">
    <subcellularLocation>
        <location evidence="1 3">Nucleus</location>
    </subcellularLocation>
</comment>
<evidence type="ECO:0000256" key="1">
    <source>
        <dbReference type="ARBA" id="ARBA00004123"/>
    </source>
</evidence>
<reference evidence="6 7" key="1">
    <citation type="submission" date="2020-08" db="EMBL/GenBank/DDBJ databases">
        <title>Plant Genome Project.</title>
        <authorList>
            <person name="Zhang R.-G."/>
        </authorList>
    </citation>
    <scope>NUCLEOTIDE SEQUENCE [LARGE SCALE GENOMIC DNA]</scope>
    <source>
        <tissue evidence="6">Rhizome</tissue>
    </source>
</reference>
<dbReference type="InterPro" id="IPR035441">
    <property type="entry name" value="TFIIS/LEDGF_dom_sf"/>
</dbReference>
<feature type="compositionally biased region" description="Polar residues" evidence="4">
    <location>
        <begin position="1008"/>
        <end position="1021"/>
    </location>
</feature>
<organism evidence="6 7">
    <name type="scientific">Zingiber officinale</name>
    <name type="common">Ginger</name>
    <name type="synonym">Amomum zingiber</name>
    <dbReference type="NCBI Taxonomy" id="94328"/>
    <lineage>
        <taxon>Eukaryota</taxon>
        <taxon>Viridiplantae</taxon>
        <taxon>Streptophyta</taxon>
        <taxon>Embryophyta</taxon>
        <taxon>Tracheophyta</taxon>
        <taxon>Spermatophyta</taxon>
        <taxon>Magnoliopsida</taxon>
        <taxon>Liliopsida</taxon>
        <taxon>Zingiberales</taxon>
        <taxon>Zingiberaceae</taxon>
        <taxon>Zingiber</taxon>
    </lineage>
</organism>
<feature type="region of interest" description="Disordered" evidence="4">
    <location>
        <begin position="536"/>
        <end position="601"/>
    </location>
</feature>
<evidence type="ECO:0000259" key="5">
    <source>
        <dbReference type="PROSITE" id="PS51319"/>
    </source>
</evidence>
<evidence type="ECO:0000256" key="3">
    <source>
        <dbReference type="PROSITE-ProRule" id="PRU00649"/>
    </source>
</evidence>
<feature type="region of interest" description="Disordered" evidence="4">
    <location>
        <begin position="1408"/>
        <end position="1452"/>
    </location>
</feature>
<keyword evidence="2 3" id="KW-0539">Nucleus</keyword>
<dbReference type="SUPFAM" id="SSF47676">
    <property type="entry name" value="Conserved domain common to transcription factors TFIIS, elongin A, CRSP70"/>
    <property type="match status" value="1"/>
</dbReference>